<dbReference type="Gene3D" id="3.30.930.10">
    <property type="entry name" value="Bira Bifunctional Protein, Domain 2"/>
    <property type="match status" value="1"/>
</dbReference>
<comment type="similarity">
    <text evidence="6">Belongs to the class-II aminoacyl-tRNA synthetase family. Type-1 seryl-tRNA synthetase subfamily.</text>
</comment>
<dbReference type="InterPro" id="IPR042103">
    <property type="entry name" value="SerRS_1_N_sf"/>
</dbReference>
<feature type="coiled-coil region" evidence="9">
    <location>
        <begin position="67"/>
        <end position="94"/>
    </location>
</feature>
<dbReference type="SUPFAM" id="SSF46589">
    <property type="entry name" value="tRNA-binding arm"/>
    <property type="match status" value="1"/>
</dbReference>
<feature type="binding site" evidence="6 8">
    <location>
        <begin position="345"/>
        <end position="348"/>
    </location>
    <ligand>
        <name>ATP</name>
        <dbReference type="ChEBI" id="CHEBI:30616"/>
    </ligand>
</feature>
<dbReference type="InterPro" id="IPR010978">
    <property type="entry name" value="tRNA-bd_arm"/>
</dbReference>
<dbReference type="Pfam" id="PF00587">
    <property type="entry name" value="tRNA-synt_2b"/>
    <property type="match status" value="1"/>
</dbReference>
<dbReference type="Pfam" id="PF02403">
    <property type="entry name" value="Seryl_tRNA_N"/>
    <property type="match status" value="1"/>
</dbReference>
<feature type="binding site" evidence="6">
    <location>
        <position position="274"/>
    </location>
    <ligand>
        <name>ATP</name>
        <dbReference type="ChEBI" id="CHEBI:30616"/>
    </ligand>
</feature>
<proteinExistence type="inferred from homology"/>
<keyword evidence="12" id="KW-1185">Reference proteome</keyword>
<dbReference type="EMBL" id="BMGB01000001">
    <property type="protein sequence ID" value="GGB07233.1"/>
    <property type="molecule type" value="Genomic_DNA"/>
</dbReference>
<evidence type="ECO:0000256" key="6">
    <source>
        <dbReference type="HAMAP-Rule" id="MF_00176"/>
    </source>
</evidence>
<organism evidence="11 12">
    <name type="scientific">Conyzicola nivalis</name>
    <dbReference type="NCBI Taxonomy" id="1477021"/>
    <lineage>
        <taxon>Bacteria</taxon>
        <taxon>Bacillati</taxon>
        <taxon>Actinomycetota</taxon>
        <taxon>Actinomycetes</taxon>
        <taxon>Micrococcales</taxon>
        <taxon>Microbacteriaceae</taxon>
        <taxon>Conyzicola</taxon>
    </lineage>
</organism>
<comment type="subcellular location">
    <subcellularLocation>
        <location evidence="6">Cytoplasm</location>
    </subcellularLocation>
</comment>
<dbReference type="HAMAP" id="MF_00176">
    <property type="entry name" value="Ser_tRNA_synth_type1"/>
    <property type="match status" value="1"/>
</dbReference>
<comment type="subunit">
    <text evidence="6">Homodimer. The tRNA molecule binds across the dimer.</text>
</comment>
<evidence type="ECO:0000256" key="1">
    <source>
        <dbReference type="ARBA" id="ARBA00022598"/>
    </source>
</evidence>
<feature type="binding site" evidence="6 7">
    <location>
        <position position="281"/>
    </location>
    <ligand>
        <name>L-serine</name>
        <dbReference type="ChEBI" id="CHEBI:33384"/>
    </ligand>
</feature>
<dbReference type="InterPro" id="IPR033729">
    <property type="entry name" value="SerRS_core"/>
</dbReference>
<feature type="binding site" evidence="6 8">
    <location>
        <begin position="258"/>
        <end position="260"/>
    </location>
    <ligand>
        <name>ATP</name>
        <dbReference type="ChEBI" id="CHEBI:30616"/>
    </ligand>
</feature>
<dbReference type="PANTHER" id="PTHR11778">
    <property type="entry name" value="SERYL-TRNA SYNTHETASE"/>
    <property type="match status" value="1"/>
</dbReference>
<dbReference type="InterPro" id="IPR002317">
    <property type="entry name" value="Ser-tRNA-ligase_type_1"/>
</dbReference>
<keyword evidence="4 6" id="KW-0648">Protein biosynthesis</keyword>
<dbReference type="GO" id="GO:0005737">
    <property type="term" value="C:cytoplasm"/>
    <property type="evidence" value="ECO:0007669"/>
    <property type="project" value="UniProtKB-SubCell"/>
</dbReference>
<sequence length="422" mass="46299">MIDPQILRENPEILRRSQEARGASVSLVDDAVAADSRRRESIGEFENLRAEQNVFGKTVAAAPKDEKRALVAQAQELAARVKVAQQATVEAEAQFTRTVGAIANPIIDGVPAGGEENFTTLREVGEKASFDFEPRDHAELGEMLKAIDITRGTKVSGSRFYFLRGVGARLELALMNMALDKALAEDFVPLITPTLVRPEIMAGTGFLGEHADEIYYLPADDLYLTGTSEVALAGYHSDEILDLSDGPLRYAGWSTCYRREAGSAGKDNRGILRVHQFNKLEMFSYVHPDLAEAEHDKLVGFQESMLQACGLSYRVIDVAAGDLGSSAARKFDIEAWVPTQGTYRELTSTSNCTTYQARRLDIRFRGENGKTTPVSTLNGTLATTRWLVAILETHQKADGSVVVPEALRPYLGGLEIFEPVDR</sequence>
<dbReference type="GO" id="GO:0016260">
    <property type="term" value="P:selenocysteine biosynthetic process"/>
    <property type="evidence" value="ECO:0007669"/>
    <property type="project" value="UniProtKB-UniRule"/>
</dbReference>
<evidence type="ECO:0000313" key="11">
    <source>
        <dbReference type="EMBL" id="GGB07233.1"/>
    </source>
</evidence>
<feature type="domain" description="Aminoacyl-transfer RNA synthetases class-II family profile" evidence="10">
    <location>
        <begin position="136"/>
        <end position="404"/>
    </location>
</feature>
<dbReference type="RefSeq" id="WP_188510662.1">
    <property type="nucleotide sequence ID" value="NZ_BMGB01000001.1"/>
</dbReference>
<feature type="binding site" evidence="7">
    <location>
        <position position="378"/>
    </location>
    <ligand>
        <name>L-serine</name>
        <dbReference type="ChEBI" id="CHEBI:33384"/>
    </ligand>
</feature>
<feature type="site" description="Important for serine binding" evidence="7">
    <location>
        <position position="380"/>
    </location>
</feature>
<accession>A0A916SN34</accession>
<feature type="binding site" evidence="7">
    <location>
        <position position="258"/>
    </location>
    <ligand>
        <name>L-serine</name>
        <dbReference type="ChEBI" id="CHEBI:33384"/>
    </ligand>
</feature>
<dbReference type="InterPro" id="IPR015866">
    <property type="entry name" value="Ser-tRNA-synth_1_N"/>
</dbReference>
<keyword evidence="9" id="KW-0175">Coiled coil</keyword>
<dbReference type="InterPro" id="IPR002314">
    <property type="entry name" value="aa-tRNA-synt_IIb"/>
</dbReference>
<evidence type="ECO:0000256" key="9">
    <source>
        <dbReference type="SAM" id="Coils"/>
    </source>
</evidence>
<evidence type="ECO:0000256" key="4">
    <source>
        <dbReference type="ARBA" id="ARBA00022917"/>
    </source>
</evidence>
<comment type="caution">
    <text evidence="11">The sequence shown here is derived from an EMBL/GenBank/DDBJ whole genome shotgun (WGS) entry which is preliminary data.</text>
</comment>
<feature type="binding site" evidence="6">
    <location>
        <position position="380"/>
    </location>
    <ligand>
        <name>L-serine</name>
        <dbReference type="ChEBI" id="CHEBI:33384"/>
    </ligand>
</feature>
<comment type="catalytic activity">
    <reaction evidence="6">
        <text>tRNA(Ser) + L-serine + ATP = L-seryl-tRNA(Ser) + AMP + diphosphate + H(+)</text>
        <dbReference type="Rhea" id="RHEA:12292"/>
        <dbReference type="Rhea" id="RHEA-COMP:9669"/>
        <dbReference type="Rhea" id="RHEA-COMP:9703"/>
        <dbReference type="ChEBI" id="CHEBI:15378"/>
        <dbReference type="ChEBI" id="CHEBI:30616"/>
        <dbReference type="ChEBI" id="CHEBI:33019"/>
        <dbReference type="ChEBI" id="CHEBI:33384"/>
        <dbReference type="ChEBI" id="CHEBI:78442"/>
        <dbReference type="ChEBI" id="CHEBI:78533"/>
        <dbReference type="ChEBI" id="CHEBI:456215"/>
        <dbReference type="EC" id="6.1.1.11"/>
    </reaction>
</comment>
<dbReference type="EC" id="6.1.1.11" evidence="6"/>
<keyword evidence="6" id="KW-0963">Cytoplasm</keyword>
<dbReference type="PRINTS" id="PR00981">
    <property type="entry name" value="TRNASYNTHSER"/>
</dbReference>
<evidence type="ECO:0000256" key="3">
    <source>
        <dbReference type="ARBA" id="ARBA00022840"/>
    </source>
</evidence>
<dbReference type="Proteomes" id="UP000606922">
    <property type="component" value="Unassembled WGS sequence"/>
</dbReference>
<dbReference type="SUPFAM" id="SSF55681">
    <property type="entry name" value="Class II aaRS and biotin synthetases"/>
    <property type="match status" value="1"/>
</dbReference>
<name>A0A916SN34_9MICO</name>
<evidence type="ECO:0000256" key="7">
    <source>
        <dbReference type="PIRSR" id="PIRSR001529-1"/>
    </source>
</evidence>
<comment type="function">
    <text evidence="6">Catalyzes the attachment of serine to tRNA(Ser). Is also able to aminoacylate tRNA(Sec) with serine, to form the misacylated tRNA L-seryl-tRNA(Sec), which will be further converted into selenocysteinyl-tRNA(Sec).</text>
</comment>
<dbReference type="InterPro" id="IPR045864">
    <property type="entry name" value="aa-tRNA-synth_II/BPL/LPL"/>
</dbReference>
<dbReference type="InterPro" id="IPR006195">
    <property type="entry name" value="aa-tRNA-synth_II"/>
</dbReference>
<dbReference type="AlphaFoldDB" id="A0A916SN34"/>
<dbReference type="CDD" id="cd00770">
    <property type="entry name" value="SerRS_core"/>
    <property type="match status" value="1"/>
</dbReference>
<keyword evidence="1 6" id="KW-0436">Ligase</keyword>
<reference evidence="11" key="2">
    <citation type="submission" date="2020-09" db="EMBL/GenBank/DDBJ databases">
        <authorList>
            <person name="Sun Q."/>
            <person name="Zhou Y."/>
        </authorList>
    </citation>
    <scope>NUCLEOTIDE SEQUENCE</scope>
    <source>
        <strain evidence="11">CGMCC 1.12813</strain>
    </source>
</reference>
<comment type="pathway">
    <text evidence="6">Aminoacyl-tRNA biosynthesis; selenocysteinyl-tRNA(Sec) biosynthesis; L-seryl-tRNA(Sec) from L-serine and tRNA(Sec): step 1/1.</text>
</comment>
<evidence type="ECO:0000256" key="2">
    <source>
        <dbReference type="ARBA" id="ARBA00022741"/>
    </source>
</evidence>
<evidence type="ECO:0000256" key="8">
    <source>
        <dbReference type="PIRSR" id="PIRSR001529-2"/>
    </source>
</evidence>
<evidence type="ECO:0000313" key="12">
    <source>
        <dbReference type="Proteomes" id="UP000606922"/>
    </source>
</evidence>
<feature type="binding site" evidence="6">
    <location>
        <begin position="227"/>
        <end position="229"/>
    </location>
    <ligand>
        <name>L-serine</name>
        <dbReference type="ChEBI" id="CHEBI:33384"/>
    </ligand>
</feature>
<evidence type="ECO:0000256" key="5">
    <source>
        <dbReference type="ARBA" id="ARBA00023146"/>
    </source>
</evidence>
<feature type="binding site" evidence="8">
    <location>
        <begin position="274"/>
        <end position="277"/>
    </location>
    <ligand>
        <name>ATP</name>
        <dbReference type="ChEBI" id="CHEBI:30616"/>
    </ligand>
</feature>
<keyword evidence="2 6" id="KW-0547">Nucleotide-binding</keyword>
<dbReference type="Gene3D" id="1.10.287.40">
    <property type="entry name" value="Serine-tRNA synthetase, tRNA binding domain"/>
    <property type="match status" value="1"/>
</dbReference>
<dbReference type="GO" id="GO:0006434">
    <property type="term" value="P:seryl-tRNA aminoacylation"/>
    <property type="evidence" value="ECO:0007669"/>
    <property type="project" value="UniProtKB-UniRule"/>
</dbReference>
<protein>
    <recommendedName>
        <fullName evidence="6">Serine--tRNA ligase</fullName>
        <ecNumber evidence="6">6.1.1.11</ecNumber>
    </recommendedName>
    <alternativeName>
        <fullName evidence="6">Seryl-tRNA synthetase</fullName>
        <shortName evidence="6">SerRS</shortName>
    </alternativeName>
    <alternativeName>
        <fullName evidence="6">Seryl-tRNA(Ser/Sec) synthetase</fullName>
    </alternativeName>
</protein>
<evidence type="ECO:0000259" key="10">
    <source>
        <dbReference type="PROSITE" id="PS50862"/>
    </source>
</evidence>
<dbReference type="GO" id="GO:0004828">
    <property type="term" value="F:serine-tRNA ligase activity"/>
    <property type="evidence" value="ECO:0007669"/>
    <property type="project" value="UniProtKB-UniRule"/>
</dbReference>
<comment type="catalytic activity">
    <reaction evidence="6">
        <text>tRNA(Sec) + L-serine + ATP = L-seryl-tRNA(Sec) + AMP + diphosphate + H(+)</text>
        <dbReference type="Rhea" id="RHEA:42580"/>
        <dbReference type="Rhea" id="RHEA-COMP:9742"/>
        <dbReference type="Rhea" id="RHEA-COMP:10128"/>
        <dbReference type="ChEBI" id="CHEBI:15378"/>
        <dbReference type="ChEBI" id="CHEBI:30616"/>
        <dbReference type="ChEBI" id="CHEBI:33019"/>
        <dbReference type="ChEBI" id="CHEBI:33384"/>
        <dbReference type="ChEBI" id="CHEBI:78442"/>
        <dbReference type="ChEBI" id="CHEBI:78533"/>
        <dbReference type="ChEBI" id="CHEBI:456215"/>
        <dbReference type="EC" id="6.1.1.11"/>
    </reaction>
</comment>
<dbReference type="NCBIfam" id="TIGR00414">
    <property type="entry name" value="serS"/>
    <property type="match status" value="1"/>
</dbReference>
<dbReference type="PIRSF" id="PIRSF001529">
    <property type="entry name" value="Ser-tRNA-synth_IIa"/>
    <property type="match status" value="1"/>
</dbReference>
<gene>
    <name evidence="6 11" type="primary">serS</name>
    <name evidence="11" type="ORF">GCM10010979_22180</name>
</gene>
<keyword evidence="3 6" id="KW-0067">ATP-binding</keyword>
<comment type="domain">
    <text evidence="6">Consists of two distinct domains, a catalytic core and a N-terminal extension that is involved in tRNA binding.</text>
</comment>
<dbReference type="PROSITE" id="PS50862">
    <property type="entry name" value="AA_TRNA_LIGASE_II"/>
    <property type="match status" value="1"/>
</dbReference>
<reference evidence="11" key="1">
    <citation type="journal article" date="2014" name="Int. J. Syst. Evol. Microbiol.">
        <title>Complete genome sequence of Corynebacterium casei LMG S-19264T (=DSM 44701T), isolated from a smear-ripened cheese.</title>
        <authorList>
            <consortium name="US DOE Joint Genome Institute (JGI-PGF)"/>
            <person name="Walter F."/>
            <person name="Albersmeier A."/>
            <person name="Kalinowski J."/>
            <person name="Ruckert C."/>
        </authorList>
    </citation>
    <scope>NUCLEOTIDE SEQUENCE</scope>
    <source>
        <strain evidence="11">CGMCC 1.12813</strain>
    </source>
</reference>
<feature type="binding site" evidence="7">
    <location>
        <position position="227"/>
    </location>
    <ligand>
        <name>L-serine</name>
        <dbReference type="ChEBI" id="CHEBI:33384"/>
    </ligand>
</feature>
<keyword evidence="5 6" id="KW-0030">Aminoacyl-tRNA synthetase</keyword>
<dbReference type="GO" id="GO:0005524">
    <property type="term" value="F:ATP binding"/>
    <property type="evidence" value="ECO:0007669"/>
    <property type="project" value="UniProtKB-UniRule"/>
</dbReference>